<dbReference type="AlphaFoldDB" id="A0A3M8C1Y7"/>
<comment type="caution">
    <text evidence="2">The sequence shown here is derived from an EMBL/GenBank/DDBJ whole genome shotgun (WGS) entry which is preliminary data.</text>
</comment>
<keyword evidence="3" id="KW-1185">Reference proteome</keyword>
<organism evidence="2 3">
    <name type="scientific">Brevibacillus invocatus</name>
    <dbReference type="NCBI Taxonomy" id="173959"/>
    <lineage>
        <taxon>Bacteria</taxon>
        <taxon>Bacillati</taxon>
        <taxon>Bacillota</taxon>
        <taxon>Bacilli</taxon>
        <taxon>Bacillales</taxon>
        <taxon>Paenibacillaceae</taxon>
        <taxon>Brevibacillus</taxon>
    </lineage>
</organism>
<dbReference type="Pfam" id="PF12695">
    <property type="entry name" value="Abhydrolase_5"/>
    <property type="match status" value="1"/>
</dbReference>
<dbReference type="GO" id="GO:0016787">
    <property type="term" value="F:hydrolase activity"/>
    <property type="evidence" value="ECO:0007669"/>
    <property type="project" value="UniProtKB-KW"/>
</dbReference>
<proteinExistence type="predicted"/>
<dbReference type="InterPro" id="IPR029059">
    <property type="entry name" value="AB_hydrolase_5"/>
</dbReference>
<gene>
    <name evidence="2" type="ORF">EDM52_19195</name>
</gene>
<sequence>MSRFRRRWVQGLILVLLVAACLAIWYLRPYPVEEAAMQAMQGGEGITVTDTGEWIILEGGKNYDPAIILYPGARVKSESYAPLARLLAGYGHRVFIARMPFQLAVTDFQRADQLIKNLPNQSFVIGGHSLGGAMASRYASLHPDRFEGVFFLGAYPDRKGDLRETELPVLSLLGSRDGIVNREHYEKGKTYLPEETVYMSIEGGNHAQFGSYGVQEGDHPAAITPQEQWQQTAAALEQWMLLSHLR</sequence>
<dbReference type="RefSeq" id="WP_122910562.1">
    <property type="nucleotide sequence ID" value="NZ_CBCSBE010000025.1"/>
</dbReference>
<dbReference type="InterPro" id="IPR029058">
    <property type="entry name" value="AB_hydrolase_fold"/>
</dbReference>
<evidence type="ECO:0000313" key="2">
    <source>
        <dbReference type="EMBL" id="RNB69387.1"/>
    </source>
</evidence>
<feature type="domain" description="Alpha/beta hydrolase fold-5" evidence="1">
    <location>
        <begin position="66"/>
        <end position="229"/>
    </location>
</feature>
<dbReference type="PROSITE" id="PS51257">
    <property type="entry name" value="PROKAR_LIPOPROTEIN"/>
    <property type="match status" value="1"/>
</dbReference>
<dbReference type="Proteomes" id="UP000282028">
    <property type="component" value="Unassembled WGS sequence"/>
</dbReference>
<dbReference type="SUPFAM" id="SSF53474">
    <property type="entry name" value="alpha/beta-Hydrolases"/>
    <property type="match status" value="1"/>
</dbReference>
<evidence type="ECO:0000313" key="3">
    <source>
        <dbReference type="Proteomes" id="UP000282028"/>
    </source>
</evidence>
<dbReference type="Gene3D" id="3.40.50.1820">
    <property type="entry name" value="alpha/beta hydrolase"/>
    <property type="match status" value="1"/>
</dbReference>
<dbReference type="OrthoDB" id="9780932at2"/>
<reference evidence="2 3" key="1">
    <citation type="submission" date="2018-10" db="EMBL/GenBank/DDBJ databases">
        <title>Phylogenomics of Brevibacillus.</title>
        <authorList>
            <person name="Dunlap C."/>
        </authorList>
    </citation>
    <scope>NUCLEOTIDE SEQUENCE [LARGE SCALE GENOMIC DNA]</scope>
    <source>
        <strain evidence="2 3">JCM 12215</strain>
    </source>
</reference>
<dbReference type="EMBL" id="RHHR01000039">
    <property type="protein sequence ID" value="RNB69387.1"/>
    <property type="molecule type" value="Genomic_DNA"/>
</dbReference>
<name>A0A3M8C1Y7_9BACL</name>
<evidence type="ECO:0000259" key="1">
    <source>
        <dbReference type="Pfam" id="PF12695"/>
    </source>
</evidence>
<keyword evidence="2" id="KW-0378">Hydrolase</keyword>
<accession>A0A3M8C1Y7</accession>
<protein>
    <submittedName>
        <fullName evidence="2">Alpha/beta fold hydrolase</fullName>
    </submittedName>
</protein>